<dbReference type="AlphaFoldDB" id="A0A437M1J8"/>
<dbReference type="OrthoDB" id="9809709at2"/>
<dbReference type="GO" id="GO:0009349">
    <property type="term" value="C:riboflavin synthase complex"/>
    <property type="evidence" value="ECO:0007669"/>
    <property type="project" value="UniProtKB-UniRule"/>
</dbReference>
<feature type="binding site" evidence="7">
    <location>
        <position position="135"/>
    </location>
    <ligand>
        <name>(2S)-2-hydroxy-3-oxobutyl phosphate</name>
        <dbReference type="ChEBI" id="CHEBI:58830"/>
    </ligand>
</feature>
<reference evidence="8 9" key="1">
    <citation type="submission" date="2019-01" db="EMBL/GenBank/DDBJ databases">
        <authorList>
            <person name="Chen W.-M."/>
        </authorList>
    </citation>
    <scope>NUCLEOTIDE SEQUENCE [LARGE SCALE GENOMIC DNA]</scope>
    <source>
        <strain evidence="8 9">CCP-6</strain>
    </source>
</reference>
<keyword evidence="5 7" id="KW-0808">Transferase</keyword>
<name>A0A437M1J8_9PROT</name>
<dbReference type="Gene3D" id="3.40.50.960">
    <property type="entry name" value="Lumazine/riboflavin synthase"/>
    <property type="match status" value="1"/>
</dbReference>
<dbReference type="CDD" id="cd09209">
    <property type="entry name" value="Lumazine_synthase-I"/>
    <property type="match status" value="1"/>
</dbReference>
<evidence type="ECO:0000256" key="2">
    <source>
        <dbReference type="ARBA" id="ARBA00007424"/>
    </source>
</evidence>
<dbReference type="UniPathway" id="UPA00275">
    <property type="reaction ID" value="UER00404"/>
</dbReference>
<comment type="caution">
    <text evidence="8">The sequence shown here is derived from an EMBL/GenBank/DDBJ whole genome shotgun (WGS) entry which is preliminary data.</text>
</comment>
<proteinExistence type="inferred from homology"/>
<dbReference type="SUPFAM" id="SSF52121">
    <property type="entry name" value="Lumazine synthase"/>
    <property type="match status" value="1"/>
</dbReference>
<dbReference type="Pfam" id="PF00885">
    <property type="entry name" value="DMRL_synthase"/>
    <property type="match status" value="1"/>
</dbReference>
<dbReference type="HAMAP" id="MF_00178">
    <property type="entry name" value="Lumazine_synth"/>
    <property type="match status" value="1"/>
</dbReference>
<evidence type="ECO:0000256" key="6">
    <source>
        <dbReference type="ARBA" id="ARBA00048785"/>
    </source>
</evidence>
<evidence type="ECO:0000313" key="8">
    <source>
        <dbReference type="EMBL" id="RVT91590.1"/>
    </source>
</evidence>
<evidence type="ECO:0000256" key="5">
    <source>
        <dbReference type="ARBA" id="ARBA00022679"/>
    </source>
</evidence>
<sequence>MSTADAPSRQVPAIPGPAPRLLCIQAPYYAAVVEGMRQGALEMATEAGATMETVDVAGAFELPAGLRLAIQSMEKGHTPWDGVLILGCVVKGDTDHYDHICREACSGVMNITVETGFPVGFGLLTVHSLAQAEERAAPGPHNKGKEAMFALLTQIALRRQWGLAQGSEA</sequence>
<evidence type="ECO:0000313" key="9">
    <source>
        <dbReference type="Proteomes" id="UP000282957"/>
    </source>
</evidence>
<feature type="binding site" evidence="7">
    <location>
        <begin position="88"/>
        <end position="90"/>
    </location>
    <ligand>
        <name>5-amino-6-(D-ribitylamino)uracil</name>
        <dbReference type="ChEBI" id="CHEBI:15934"/>
    </ligand>
</feature>
<dbReference type="InterPro" id="IPR036467">
    <property type="entry name" value="LS/RS_sf"/>
</dbReference>
<keyword evidence="9" id="KW-1185">Reference proteome</keyword>
<dbReference type="PANTHER" id="PTHR21058">
    <property type="entry name" value="6,7-DIMETHYL-8-RIBITYLLUMAZINE SYNTHASE DMRL SYNTHASE LUMAZINE SYNTHASE"/>
    <property type="match status" value="1"/>
</dbReference>
<comment type="pathway">
    <text evidence="1 7">Cofactor biosynthesis; riboflavin biosynthesis; riboflavin from 2-hydroxy-3-oxobutyl phosphate and 5-amino-6-(D-ribitylamino)uracil: step 1/2.</text>
</comment>
<evidence type="ECO:0000256" key="1">
    <source>
        <dbReference type="ARBA" id="ARBA00004917"/>
    </source>
</evidence>
<feature type="binding site" evidence="7">
    <location>
        <begin position="93"/>
        <end position="94"/>
    </location>
    <ligand>
        <name>(2S)-2-hydroxy-3-oxobutyl phosphate</name>
        <dbReference type="ChEBI" id="CHEBI:58830"/>
    </ligand>
</feature>
<dbReference type="PANTHER" id="PTHR21058:SF0">
    <property type="entry name" value="6,7-DIMETHYL-8-RIBITYLLUMAZINE SYNTHASE"/>
    <property type="match status" value="1"/>
</dbReference>
<dbReference type="EC" id="2.5.1.78" evidence="3 7"/>
<feature type="active site" description="Proton donor" evidence="7">
    <location>
        <position position="96"/>
    </location>
</feature>
<comment type="function">
    <text evidence="7">Catalyzes the formation of 6,7-dimethyl-8-ribityllumazine by condensation of 5-amino-6-(D-ribitylamino)uracil with 3,4-dihydroxy-2-butanone 4-phosphate. This is the penultimate step in the biosynthesis of riboflavin.</text>
</comment>
<organism evidence="8 9">
    <name type="scientific">Rhodovarius crocodyli</name>
    <dbReference type="NCBI Taxonomy" id="1979269"/>
    <lineage>
        <taxon>Bacteria</taxon>
        <taxon>Pseudomonadati</taxon>
        <taxon>Pseudomonadota</taxon>
        <taxon>Alphaproteobacteria</taxon>
        <taxon>Acetobacterales</taxon>
        <taxon>Roseomonadaceae</taxon>
        <taxon>Rhodovarius</taxon>
    </lineage>
</organism>
<dbReference type="InterPro" id="IPR034964">
    <property type="entry name" value="LS"/>
</dbReference>
<dbReference type="RefSeq" id="WP_127789694.1">
    <property type="nucleotide sequence ID" value="NZ_SACL01000010.1"/>
</dbReference>
<dbReference type="GO" id="GO:0000906">
    <property type="term" value="F:6,7-dimethyl-8-ribityllumazine synthase activity"/>
    <property type="evidence" value="ECO:0007669"/>
    <property type="project" value="UniProtKB-UniRule"/>
</dbReference>
<protein>
    <recommendedName>
        <fullName evidence="3 7">6,7-dimethyl-8-ribityllumazine synthase</fullName>
        <shortName evidence="7">DMRL synthase</shortName>
        <shortName evidence="7">LS</shortName>
        <shortName evidence="7">Lumazine synthase</shortName>
        <ecNumber evidence="3 7">2.5.1.78</ecNumber>
    </recommendedName>
</protein>
<evidence type="ECO:0000256" key="3">
    <source>
        <dbReference type="ARBA" id="ARBA00012664"/>
    </source>
</evidence>
<feature type="binding site" evidence="7">
    <location>
        <begin position="59"/>
        <end position="61"/>
    </location>
    <ligand>
        <name>5-amino-6-(D-ribitylamino)uracil</name>
        <dbReference type="ChEBI" id="CHEBI:15934"/>
    </ligand>
</feature>
<dbReference type="EMBL" id="SACL01000010">
    <property type="protein sequence ID" value="RVT91590.1"/>
    <property type="molecule type" value="Genomic_DNA"/>
</dbReference>
<feature type="binding site" evidence="7">
    <location>
        <position position="121"/>
    </location>
    <ligand>
        <name>5-amino-6-(D-ribitylamino)uracil</name>
        <dbReference type="ChEBI" id="CHEBI:15934"/>
    </ligand>
</feature>
<evidence type="ECO:0000256" key="7">
    <source>
        <dbReference type="HAMAP-Rule" id="MF_00178"/>
    </source>
</evidence>
<feature type="binding site" evidence="7">
    <location>
        <position position="28"/>
    </location>
    <ligand>
        <name>5-amino-6-(D-ribitylamino)uracil</name>
        <dbReference type="ChEBI" id="CHEBI:15934"/>
    </ligand>
</feature>
<keyword evidence="4 7" id="KW-0686">Riboflavin biosynthesis</keyword>
<dbReference type="NCBIfam" id="TIGR00114">
    <property type="entry name" value="lumazine-synth"/>
    <property type="match status" value="1"/>
</dbReference>
<comment type="catalytic activity">
    <reaction evidence="6 7">
        <text>(2S)-2-hydroxy-3-oxobutyl phosphate + 5-amino-6-(D-ribitylamino)uracil = 6,7-dimethyl-8-(1-D-ribityl)lumazine + phosphate + 2 H2O + H(+)</text>
        <dbReference type="Rhea" id="RHEA:26152"/>
        <dbReference type="ChEBI" id="CHEBI:15377"/>
        <dbReference type="ChEBI" id="CHEBI:15378"/>
        <dbReference type="ChEBI" id="CHEBI:15934"/>
        <dbReference type="ChEBI" id="CHEBI:43474"/>
        <dbReference type="ChEBI" id="CHEBI:58201"/>
        <dbReference type="ChEBI" id="CHEBI:58830"/>
        <dbReference type="EC" id="2.5.1.78"/>
    </reaction>
</comment>
<comment type="similarity">
    <text evidence="2 7">Belongs to the DMRL synthase family.</text>
</comment>
<gene>
    <name evidence="7 8" type="primary">ribH</name>
    <name evidence="8" type="ORF">EOD42_21735</name>
</gene>
<dbReference type="GO" id="GO:0005829">
    <property type="term" value="C:cytosol"/>
    <property type="evidence" value="ECO:0007669"/>
    <property type="project" value="TreeGrafter"/>
</dbReference>
<dbReference type="GO" id="GO:0009231">
    <property type="term" value="P:riboflavin biosynthetic process"/>
    <property type="evidence" value="ECO:0007669"/>
    <property type="project" value="UniProtKB-UniRule"/>
</dbReference>
<accession>A0A437M1J8</accession>
<dbReference type="Proteomes" id="UP000282957">
    <property type="component" value="Unassembled WGS sequence"/>
</dbReference>
<dbReference type="InterPro" id="IPR002180">
    <property type="entry name" value="LS/RS"/>
</dbReference>
<evidence type="ECO:0000256" key="4">
    <source>
        <dbReference type="ARBA" id="ARBA00022619"/>
    </source>
</evidence>